<dbReference type="Proteomes" id="UP000791440">
    <property type="component" value="Unassembled WGS sequence"/>
</dbReference>
<name>A0A921ZSH2_MANSE</name>
<dbReference type="GO" id="GO:0004672">
    <property type="term" value="F:protein kinase activity"/>
    <property type="evidence" value="ECO:0007669"/>
    <property type="project" value="InterPro"/>
</dbReference>
<evidence type="ECO:0000313" key="2">
    <source>
        <dbReference type="EMBL" id="KAG6462122.1"/>
    </source>
</evidence>
<dbReference type="GO" id="GO:0005524">
    <property type="term" value="F:ATP binding"/>
    <property type="evidence" value="ECO:0007669"/>
    <property type="project" value="InterPro"/>
</dbReference>
<evidence type="ECO:0000259" key="1">
    <source>
        <dbReference type="PROSITE" id="PS50011"/>
    </source>
</evidence>
<organism evidence="2 3">
    <name type="scientific">Manduca sexta</name>
    <name type="common">Tobacco hawkmoth</name>
    <name type="synonym">Tobacco hornworm</name>
    <dbReference type="NCBI Taxonomy" id="7130"/>
    <lineage>
        <taxon>Eukaryota</taxon>
        <taxon>Metazoa</taxon>
        <taxon>Ecdysozoa</taxon>
        <taxon>Arthropoda</taxon>
        <taxon>Hexapoda</taxon>
        <taxon>Insecta</taxon>
        <taxon>Pterygota</taxon>
        <taxon>Neoptera</taxon>
        <taxon>Endopterygota</taxon>
        <taxon>Lepidoptera</taxon>
        <taxon>Glossata</taxon>
        <taxon>Ditrysia</taxon>
        <taxon>Bombycoidea</taxon>
        <taxon>Sphingidae</taxon>
        <taxon>Sphinginae</taxon>
        <taxon>Sphingini</taxon>
        <taxon>Manduca</taxon>
    </lineage>
</organism>
<dbReference type="PROSITE" id="PS50011">
    <property type="entry name" value="PROTEIN_KINASE_DOM"/>
    <property type="match status" value="1"/>
</dbReference>
<keyword evidence="3" id="KW-1185">Reference proteome</keyword>
<reference evidence="2" key="2">
    <citation type="submission" date="2020-12" db="EMBL/GenBank/DDBJ databases">
        <authorList>
            <person name="Kanost M."/>
        </authorList>
    </citation>
    <scope>NUCLEOTIDE SEQUENCE</scope>
</reference>
<evidence type="ECO:0000313" key="3">
    <source>
        <dbReference type="Proteomes" id="UP000791440"/>
    </source>
</evidence>
<feature type="domain" description="Protein kinase" evidence="1">
    <location>
        <begin position="1"/>
        <end position="153"/>
    </location>
</feature>
<protein>
    <recommendedName>
        <fullName evidence="1">Protein kinase domain-containing protein</fullName>
    </recommendedName>
</protein>
<accession>A0A921ZSH2</accession>
<proteinExistence type="predicted"/>
<dbReference type="EMBL" id="JH668811">
    <property type="protein sequence ID" value="KAG6462122.1"/>
    <property type="molecule type" value="Genomic_DNA"/>
</dbReference>
<dbReference type="InterPro" id="IPR000719">
    <property type="entry name" value="Prot_kinase_dom"/>
</dbReference>
<gene>
    <name evidence="2" type="ORF">O3G_MSEX013060</name>
</gene>
<comment type="caution">
    <text evidence="2">The sequence shown here is derived from an EMBL/GenBank/DDBJ whole genome shotgun (WGS) entry which is preliminary data.</text>
</comment>
<sequence length="156" mass="16589">MWACGVVLASALSARYPFFRAADDVSALAELADLVGSAALQRAAGSLGRRVVTSSHRRGLCLRKLCARLRQPPPAAPAAHPPAAHPPAAACPRCRLPDTQCLCKDDTKREEDFDPHAFVAGFPDSAFSLAARLLDPNPRTRISAADALHHPFLSAC</sequence>
<dbReference type="AlphaFoldDB" id="A0A921ZSH2"/>
<reference evidence="2" key="1">
    <citation type="journal article" date="2016" name="Insect Biochem. Mol. Biol.">
        <title>Multifaceted biological insights from a draft genome sequence of the tobacco hornworm moth, Manduca sexta.</title>
        <authorList>
            <person name="Kanost M.R."/>
            <person name="Arrese E.L."/>
            <person name="Cao X."/>
            <person name="Chen Y.R."/>
            <person name="Chellapilla S."/>
            <person name="Goldsmith M.R."/>
            <person name="Grosse-Wilde E."/>
            <person name="Heckel D.G."/>
            <person name="Herndon N."/>
            <person name="Jiang H."/>
            <person name="Papanicolaou A."/>
            <person name="Qu J."/>
            <person name="Soulages J.L."/>
            <person name="Vogel H."/>
            <person name="Walters J."/>
            <person name="Waterhouse R.M."/>
            <person name="Ahn S.J."/>
            <person name="Almeida F.C."/>
            <person name="An C."/>
            <person name="Aqrawi P."/>
            <person name="Bretschneider A."/>
            <person name="Bryant W.B."/>
            <person name="Bucks S."/>
            <person name="Chao H."/>
            <person name="Chevignon G."/>
            <person name="Christen J.M."/>
            <person name="Clarke D.F."/>
            <person name="Dittmer N.T."/>
            <person name="Ferguson L.C.F."/>
            <person name="Garavelou S."/>
            <person name="Gordon K.H.J."/>
            <person name="Gunaratna R.T."/>
            <person name="Han Y."/>
            <person name="Hauser F."/>
            <person name="He Y."/>
            <person name="Heidel-Fischer H."/>
            <person name="Hirsh A."/>
            <person name="Hu Y."/>
            <person name="Jiang H."/>
            <person name="Kalra D."/>
            <person name="Klinner C."/>
            <person name="Konig C."/>
            <person name="Kovar C."/>
            <person name="Kroll A.R."/>
            <person name="Kuwar S.S."/>
            <person name="Lee S.L."/>
            <person name="Lehman R."/>
            <person name="Li K."/>
            <person name="Li Z."/>
            <person name="Liang H."/>
            <person name="Lovelace S."/>
            <person name="Lu Z."/>
            <person name="Mansfield J.H."/>
            <person name="McCulloch K.J."/>
            <person name="Mathew T."/>
            <person name="Morton B."/>
            <person name="Muzny D.M."/>
            <person name="Neunemann D."/>
            <person name="Ongeri F."/>
            <person name="Pauchet Y."/>
            <person name="Pu L.L."/>
            <person name="Pyrousis I."/>
            <person name="Rao X.J."/>
            <person name="Redding A."/>
            <person name="Roesel C."/>
            <person name="Sanchez-Gracia A."/>
            <person name="Schaack S."/>
            <person name="Shukla A."/>
            <person name="Tetreau G."/>
            <person name="Wang Y."/>
            <person name="Xiong G.H."/>
            <person name="Traut W."/>
            <person name="Walsh T.K."/>
            <person name="Worley K.C."/>
            <person name="Wu D."/>
            <person name="Wu W."/>
            <person name="Wu Y.Q."/>
            <person name="Zhang X."/>
            <person name="Zou Z."/>
            <person name="Zucker H."/>
            <person name="Briscoe A.D."/>
            <person name="Burmester T."/>
            <person name="Clem R.J."/>
            <person name="Feyereisen R."/>
            <person name="Grimmelikhuijzen C.J.P."/>
            <person name="Hamodrakas S.J."/>
            <person name="Hansson B.S."/>
            <person name="Huguet E."/>
            <person name="Jermiin L.S."/>
            <person name="Lan Q."/>
            <person name="Lehman H.K."/>
            <person name="Lorenzen M."/>
            <person name="Merzendorfer H."/>
            <person name="Michalopoulos I."/>
            <person name="Morton D.B."/>
            <person name="Muthukrishnan S."/>
            <person name="Oakeshott J.G."/>
            <person name="Palmer W."/>
            <person name="Park Y."/>
            <person name="Passarelli A.L."/>
            <person name="Rozas J."/>
            <person name="Schwartz L.M."/>
            <person name="Smith W."/>
            <person name="Southgate A."/>
            <person name="Vilcinskas A."/>
            <person name="Vogt R."/>
            <person name="Wang P."/>
            <person name="Werren J."/>
            <person name="Yu X.Q."/>
            <person name="Zhou J.J."/>
            <person name="Brown S.J."/>
            <person name="Scherer S.E."/>
            <person name="Richards S."/>
            <person name="Blissard G.W."/>
        </authorList>
    </citation>
    <scope>NUCLEOTIDE SEQUENCE</scope>
</reference>